<feature type="domain" description="Sensor histidine kinase NatK-like C-terminal" evidence="2">
    <location>
        <begin position="337"/>
        <end position="437"/>
    </location>
</feature>
<keyword evidence="1" id="KW-0472">Membrane</keyword>
<dbReference type="RefSeq" id="WP_006861707.1">
    <property type="nucleotide sequence ID" value="NZ_ACCL02000007.1"/>
</dbReference>
<dbReference type="CDD" id="cd16935">
    <property type="entry name" value="HATPase_AgrC-ComD-like"/>
    <property type="match status" value="1"/>
</dbReference>
<dbReference type="EMBL" id="ACCL02000007">
    <property type="protein sequence ID" value="EET61268.1"/>
    <property type="molecule type" value="Genomic_DNA"/>
</dbReference>
<keyword evidence="1" id="KW-1133">Transmembrane helix</keyword>
<feature type="transmembrane region" description="Helical" evidence="1">
    <location>
        <begin position="199"/>
        <end position="228"/>
    </location>
</feature>
<dbReference type="OrthoDB" id="9813149at2"/>
<dbReference type="InterPro" id="IPR032834">
    <property type="entry name" value="NatK-like_C"/>
</dbReference>
<feature type="transmembrane region" description="Helical" evidence="1">
    <location>
        <begin position="99"/>
        <end position="120"/>
    </location>
</feature>
<dbReference type="AlphaFoldDB" id="C6LE64"/>
<gene>
    <name evidence="3" type="ORF">BRYFOR_06913</name>
</gene>
<evidence type="ECO:0000313" key="3">
    <source>
        <dbReference type="EMBL" id="EET61268.1"/>
    </source>
</evidence>
<sequence length="448" mass="51742">MMTPVWWIRDIDWRISSGIIFFIHLVVWNRGEKQRSFGARILLSFALLCAASWCMRYTLEVVLSAKALMAVGYSFYIMVLSLLFILCTRFCYHISSDIVIFNSIIALTIYRISWDAVKLISAIPVSPDAAWTGGSPFQSIMSYLLYVMIEICCVRLYQHFVRRDVSFPLKEIWWIYVVILLSQMLLEFMYQLLYQGNTMAGMLFFLTALLYSIVNFILLLMMASLSLLQHENLSMQNFISSKQRYYEISREGILSLQIKCHDLKHYINLLRSTDGQRQFQKYLDSLRDSIDEFNTVVDSGNKSLDVVLTEKNIICSMNGVRFTYIVDGRLFYCLTDMEIYALFGNAMDNALEGMENVAHPEKKFISLRAARRDDMVILVVENYFEHELKFENGLPVTTKEEEHHHGFGLRSIIAIAQQHGGNASVEAEGNTFRLTVSMRIEPQDGENV</sequence>
<name>C6LE64_9FIRM</name>
<comment type="caution">
    <text evidence="3">The sequence shown here is derived from an EMBL/GenBank/DDBJ whole genome shotgun (WGS) entry which is preliminary data.</text>
</comment>
<protein>
    <submittedName>
        <fullName evidence="3">ATPase/histidine kinase/DNA gyrase B/HSP90 domain protein</fullName>
    </submittedName>
</protein>
<keyword evidence="3" id="KW-0808">Transferase</keyword>
<keyword evidence="3" id="KW-0418">Kinase</keyword>
<feature type="transmembrane region" description="Helical" evidence="1">
    <location>
        <begin position="71"/>
        <end position="92"/>
    </location>
</feature>
<dbReference type="STRING" id="168384.SAMN05660368_01206"/>
<feature type="transmembrane region" description="Helical" evidence="1">
    <location>
        <begin position="172"/>
        <end position="193"/>
    </location>
</feature>
<keyword evidence="4" id="KW-1185">Reference proteome</keyword>
<dbReference type="eggNOG" id="COG3290">
    <property type="taxonomic scope" value="Bacteria"/>
</dbReference>
<dbReference type="InterPro" id="IPR036890">
    <property type="entry name" value="HATPase_C_sf"/>
</dbReference>
<keyword evidence="1" id="KW-0812">Transmembrane</keyword>
<dbReference type="GO" id="GO:0016301">
    <property type="term" value="F:kinase activity"/>
    <property type="evidence" value="ECO:0007669"/>
    <property type="project" value="UniProtKB-KW"/>
</dbReference>
<evidence type="ECO:0000313" key="4">
    <source>
        <dbReference type="Proteomes" id="UP000005561"/>
    </source>
</evidence>
<dbReference type="Gene3D" id="3.30.565.10">
    <property type="entry name" value="Histidine kinase-like ATPase, C-terminal domain"/>
    <property type="match status" value="1"/>
</dbReference>
<accession>C6LE64</accession>
<reference evidence="3" key="1">
    <citation type="submission" date="2009-07" db="EMBL/GenBank/DDBJ databases">
        <authorList>
            <person name="Weinstock G."/>
            <person name="Sodergren E."/>
            <person name="Clifton S."/>
            <person name="Fulton L."/>
            <person name="Fulton B."/>
            <person name="Courtney L."/>
            <person name="Fronick C."/>
            <person name="Harrison M."/>
            <person name="Strong C."/>
            <person name="Farmer C."/>
            <person name="Delahaunty K."/>
            <person name="Markovic C."/>
            <person name="Hall O."/>
            <person name="Minx P."/>
            <person name="Tomlinson C."/>
            <person name="Mitreva M."/>
            <person name="Nelson J."/>
            <person name="Hou S."/>
            <person name="Wollam A."/>
            <person name="Pepin K.H."/>
            <person name="Johnson M."/>
            <person name="Bhonagiri V."/>
            <person name="Nash W.E."/>
            <person name="Warren W."/>
            <person name="Chinwalla A."/>
            <person name="Mardis E.R."/>
            <person name="Wilson R.K."/>
        </authorList>
    </citation>
    <scope>NUCLEOTIDE SEQUENCE [LARGE SCALE GENOMIC DNA]</scope>
    <source>
        <strain evidence="3">DSM 14469</strain>
    </source>
</reference>
<evidence type="ECO:0000256" key="1">
    <source>
        <dbReference type="SAM" id="Phobius"/>
    </source>
</evidence>
<dbReference type="Proteomes" id="UP000005561">
    <property type="component" value="Unassembled WGS sequence"/>
</dbReference>
<organism evidence="3 4">
    <name type="scientific">Marvinbryantia formatexigens DSM 14469</name>
    <dbReference type="NCBI Taxonomy" id="478749"/>
    <lineage>
        <taxon>Bacteria</taxon>
        <taxon>Bacillati</taxon>
        <taxon>Bacillota</taxon>
        <taxon>Clostridia</taxon>
        <taxon>Lachnospirales</taxon>
        <taxon>Lachnospiraceae</taxon>
        <taxon>Marvinbryantia</taxon>
    </lineage>
</organism>
<feature type="transmembrane region" description="Helical" evidence="1">
    <location>
        <begin position="41"/>
        <end position="59"/>
    </location>
</feature>
<evidence type="ECO:0000259" key="2">
    <source>
        <dbReference type="Pfam" id="PF14501"/>
    </source>
</evidence>
<dbReference type="Pfam" id="PF14501">
    <property type="entry name" value="HATPase_c_5"/>
    <property type="match status" value="1"/>
</dbReference>
<proteinExistence type="predicted"/>
<feature type="transmembrane region" description="Helical" evidence="1">
    <location>
        <begin position="140"/>
        <end position="160"/>
    </location>
</feature>
<dbReference type="SUPFAM" id="SSF55874">
    <property type="entry name" value="ATPase domain of HSP90 chaperone/DNA topoisomerase II/histidine kinase"/>
    <property type="match status" value="1"/>
</dbReference>